<dbReference type="EMBL" id="JAHYIQ010000003">
    <property type="protein sequence ID" value="KAK1133661.1"/>
    <property type="molecule type" value="Genomic_DNA"/>
</dbReference>
<evidence type="ECO:0000313" key="3">
    <source>
        <dbReference type="Proteomes" id="UP001177670"/>
    </source>
</evidence>
<evidence type="ECO:0000256" key="1">
    <source>
        <dbReference type="SAM" id="MobiDB-lite"/>
    </source>
</evidence>
<protein>
    <submittedName>
        <fullName evidence="2">Uncharacterized protein</fullName>
    </submittedName>
</protein>
<comment type="caution">
    <text evidence="2">The sequence shown here is derived from an EMBL/GenBank/DDBJ whole genome shotgun (WGS) entry which is preliminary data.</text>
</comment>
<dbReference type="Proteomes" id="UP001177670">
    <property type="component" value="Unassembled WGS sequence"/>
</dbReference>
<dbReference type="AlphaFoldDB" id="A0AA40GAD7"/>
<name>A0AA40GAD7_9HYME</name>
<accession>A0AA40GAD7</accession>
<evidence type="ECO:0000313" key="2">
    <source>
        <dbReference type="EMBL" id="KAK1133661.1"/>
    </source>
</evidence>
<feature type="compositionally biased region" description="Basic and acidic residues" evidence="1">
    <location>
        <begin position="125"/>
        <end position="139"/>
    </location>
</feature>
<feature type="region of interest" description="Disordered" evidence="1">
    <location>
        <begin position="73"/>
        <end position="139"/>
    </location>
</feature>
<feature type="compositionally biased region" description="Basic and acidic residues" evidence="1">
    <location>
        <begin position="73"/>
        <end position="82"/>
    </location>
</feature>
<keyword evidence="3" id="KW-1185">Reference proteome</keyword>
<sequence length="139" mass="15204">MNQTTASSGLRRQKEDAANEFIYAEAENAVDTRESSVKISSLSYNPQPKKQEGWLPSTFLTISVASSIECPDRGARAQRAKDSNFSPSAVGLGQHTVVRGNGRRAPSLRSDDSIAGSRRTKKMMKSPDKIHEPLAARRT</sequence>
<gene>
    <name evidence="2" type="ORF">K0M31_011454</name>
</gene>
<proteinExistence type="predicted"/>
<reference evidence="2" key="1">
    <citation type="submission" date="2021-10" db="EMBL/GenBank/DDBJ databases">
        <title>Melipona bicolor Genome sequencing and assembly.</title>
        <authorList>
            <person name="Araujo N.S."/>
            <person name="Arias M.C."/>
        </authorList>
    </citation>
    <scope>NUCLEOTIDE SEQUENCE</scope>
    <source>
        <strain evidence="2">USP_2M_L1-L4_2017</strain>
        <tissue evidence="2">Whole body</tissue>
    </source>
</reference>
<organism evidence="2 3">
    <name type="scientific">Melipona bicolor</name>
    <dbReference type="NCBI Taxonomy" id="60889"/>
    <lineage>
        <taxon>Eukaryota</taxon>
        <taxon>Metazoa</taxon>
        <taxon>Ecdysozoa</taxon>
        <taxon>Arthropoda</taxon>
        <taxon>Hexapoda</taxon>
        <taxon>Insecta</taxon>
        <taxon>Pterygota</taxon>
        <taxon>Neoptera</taxon>
        <taxon>Endopterygota</taxon>
        <taxon>Hymenoptera</taxon>
        <taxon>Apocrita</taxon>
        <taxon>Aculeata</taxon>
        <taxon>Apoidea</taxon>
        <taxon>Anthophila</taxon>
        <taxon>Apidae</taxon>
        <taxon>Melipona</taxon>
    </lineage>
</organism>
<feature type="region of interest" description="Disordered" evidence="1">
    <location>
        <begin position="30"/>
        <end position="53"/>
    </location>
</feature>
<feature type="compositionally biased region" description="Polar residues" evidence="1">
    <location>
        <begin position="37"/>
        <end position="48"/>
    </location>
</feature>